<dbReference type="Gene3D" id="3.90.79.10">
    <property type="entry name" value="Nucleoside Triphosphate Pyrophosphohydrolase"/>
    <property type="match status" value="1"/>
</dbReference>
<dbReference type="SUPFAM" id="SSF55811">
    <property type="entry name" value="Nudix"/>
    <property type="match status" value="1"/>
</dbReference>
<evidence type="ECO:0000259" key="1">
    <source>
        <dbReference type="PROSITE" id="PS51462"/>
    </source>
</evidence>
<evidence type="ECO:0000313" key="2">
    <source>
        <dbReference type="EMBL" id="RIB30373.1"/>
    </source>
</evidence>
<proteinExistence type="predicted"/>
<organism evidence="2 3">
    <name type="scientific">Gigaspora rosea</name>
    <dbReference type="NCBI Taxonomy" id="44941"/>
    <lineage>
        <taxon>Eukaryota</taxon>
        <taxon>Fungi</taxon>
        <taxon>Fungi incertae sedis</taxon>
        <taxon>Mucoromycota</taxon>
        <taxon>Glomeromycotina</taxon>
        <taxon>Glomeromycetes</taxon>
        <taxon>Diversisporales</taxon>
        <taxon>Gigasporaceae</taxon>
        <taxon>Gigaspora</taxon>
    </lineage>
</organism>
<dbReference type="InterPro" id="IPR015797">
    <property type="entry name" value="NUDIX_hydrolase-like_dom_sf"/>
</dbReference>
<feature type="domain" description="Nudix hydrolase" evidence="1">
    <location>
        <begin position="1"/>
        <end position="144"/>
    </location>
</feature>
<dbReference type="AlphaFoldDB" id="A0A397WBZ2"/>
<accession>A0A397WBZ2</accession>
<keyword evidence="3" id="KW-1185">Reference proteome</keyword>
<dbReference type="PROSITE" id="PS51462">
    <property type="entry name" value="NUDIX"/>
    <property type="match status" value="1"/>
</dbReference>
<reference evidence="2 3" key="1">
    <citation type="submission" date="2018-06" db="EMBL/GenBank/DDBJ databases">
        <title>Comparative genomics reveals the genomic features of Rhizophagus irregularis, R. cerebriforme, R. diaphanum and Gigaspora rosea, and their symbiotic lifestyle signature.</title>
        <authorList>
            <person name="Morin E."/>
            <person name="San Clemente H."/>
            <person name="Chen E.C.H."/>
            <person name="De La Providencia I."/>
            <person name="Hainaut M."/>
            <person name="Kuo A."/>
            <person name="Kohler A."/>
            <person name="Murat C."/>
            <person name="Tang N."/>
            <person name="Roy S."/>
            <person name="Loubradou J."/>
            <person name="Henrissat B."/>
            <person name="Grigoriev I.V."/>
            <person name="Corradi N."/>
            <person name="Roux C."/>
            <person name="Martin F.M."/>
        </authorList>
    </citation>
    <scope>NUCLEOTIDE SEQUENCE [LARGE SCALE GENOMIC DNA]</scope>
    <source>
        <strain evidence="2 3">DAOM 194757</strain>
    </source>
</reference>
<dbReference type="Proteomes" id="UP000266673">
    <property type="component" value="Unassembled WGS sequence"/>
</dbReference>
<dbReference type="OrthoDB" id="2468968at2759"/>
<gene>
    <name evidence="2" type="ORF">C2G38_2152875</name>
</gene>
<protein>
    <recommendedName>
        <fullName evidence="1">Nudix hydrolase domain-containing protein</fullName>
    </recommendedName>
</protein>
<name>A0A397WBZ2_9GLOM</name>
<dbReference type="CDD" id="cd02883">
    <property type="entry name" value="NUDIX_Hydrolase"/>
    <property type="match status" value="1"/>
</dbReference>
<evidence type="ECO:0000313" key="3">
    <source>
        <dbReference type="Proteomes" id="UP000266673"/>
    </source>
</evidence>
<dbReference type="EMBL" id="QKWP01000014">
    <property type="protein sequence ID" value="RIB30373.1"/>
    <property type="molecule type" value="Genomic_DNA"/>
</dbReference>
<comment type="caution">
    <text evidence="2">The sequence shown here is derived from an EMBL/GenBank/DDBJ whole genome shotgun (WGS) entry which is preliminary data.</text>
</comment>
<dbReference type="InterPro" id="IPR000086">
    <property type="entry name" value="NUDIX_hydrolase_dom"/>
</dbReference>
<sequence length="349" mass="41420">MTQLILFTEVENEICILLAQRINPDKDFYLKLNGPGGKAIHEKNENIDVCVIRKCFEEAEIVLRNEKLLKIFEETCYSTKEWKAEPCLQREASHIITSAIYIYPLEEPPRHTEPHILGPWNLYKMEELLKHRNELIPILEENIELIDIKIKTYEQDILELPINAQKLEEIKIKMEKQPQRTRETFNFFNDIEIEMPEEEVPEIIDEQFPVLALNFGKLSSFEIQTLIKYKKKIQELIRPLRRIEHKIQTIEKSYKGFKYLSIFDKTERKIIAQRFGENPTISELSKDNTILHKFQNTIFEFEIRKSSTNKLTYLKLRLSKDQTQINGTTNGKQTWGFFQKNYSKLPLIK</sequence>